<evidence type="ECO:0000313" key="1">
    <source>
        <dbReference type="EMBL" id="KAI9556793.1"/>
    </source>
</evidence>
<gene>
    <name evidence="1" type="ORF">GHT06_016584</name>
</gene>
<comment type="caution">
    <text evidence="1">The sequence shown here is derived from an EMBL/GenBank/DDBJ whole genome shotgun (WGS) entry which is preliminary data.</text>
</comment>
<accession>A0AAD5L6T1</accession>
<keyword evidence="2" id="KW-1185">Reference proteome</keyword>
<name>A0AAD5L6T1_9CRUS</name>
<protein>
    <submittedName>
        <fullName evidence="1">Uncharacterized protein</fullName>
    </submittedName>
</protein>
<dbReference type="AlphaFoldDB" id="A0AAD5L6T1"/>
<proteinExistence type="predicted"/>
<organism evidence="1 2">
    <name type="scientific">Daphnia sinensis</name>
    <dbReference type="NCBI Taxonomy" id="1820382"/>
    <lineage>
        <taxon>Eukaryota</taxon>
        <taxon>Metazoa</taxon>
        <taxon>Ecdysozoa</taxon>
        <taxon>Arthropoda</taxon>
        <taxon>Crustacea</taxon>
        <taxon>Branchiopoda</taxon>
        <taxon>Diplostraca</taxon>
        <taxon>Cladocera</taxon>
        <taxon>Anomopoda</taxon>
        <taxon>Daphniidae</taxon>
        <taxon>Daphnia</taxon>
        <taxon>Daphnia similis group</taxon>
    </lineage>
</organism>
<dbReference type="EMBL" id="WJBH02000006">
    <property type="protein sequence ID" value="KAI9556793.1"/>
    <property type="molecule type" value="Genomic_DNA"/>
</dbReference>
<dbReference type="Proteomes" id="UP000820818">
    <property type="component" value="Linkage Group LG6"/>
</dbReference>
<reference evidence="1 2" key="1">
    <citation type="submission" date="2022-05" db="EMBL/GenBank/DDBJ databases">
        <title>A multi-omics perspective on studying reproductive biology in Daphnia sinensis.</title>
        <authorList>
            <person name="Jia J."/>
        </authorList>
    </citation>
    <scope>NUCLEOTIDE SEQUENCE [LARGE SCALE GENOMIC DNA]</scope>
    <source>
        <strain evidence="1 2">WSL</strain>
    </source>
</reference>
<evidence type="ECO:0000313" key="2">
    <source>
        <dbReference type="Proteomes" id="UP000820818"/>
    </source>
</evidence>
<sequence length="364" mass="41600">MLVSALRSPGISIPMTRRHESATRAQFSVEYRRSTWFHFPERLSLGSLLLLVCGKRHKNHLPVNLPSPKMQTEMDNNENHVIQGLEALLKGEEVQEVSHSKSFEEMRTRFRDSFSLDQSKDSGVTFSNLSFRHIPSVNTSIQNQSMESGFSCELYDTSFSFKPAVNVSFDGCYIEDDFVPVTKGLAQKLQQSQWPARPKSGILSSAISHGGDIKSKISSPASIQEAYTQVKYTYLMRKCWNSICCIRKLHTQLTQKPMDLEQPIEWNVICLLDAFKNEIIEMTKEFSESKLASLLHEIQNSLELVYRNIGCSAMDWNMLKQLQRLSSNLFVALYCQCVLQNSLSTPAEEKFRSEKRFTIWNSLA</sequence>